<name>A0ABQ9HJV2_9NEOP</name>
<comment type="caution">
    <text evidence="1">The sequence shown here is derived from an EMBL/GenBank/DDBJ whole genome shotgun (WGS) entry which is preliminary data.</text>
</comment>
<gene>
    <name evidence="1" type="ORF">PR048_016326</name>
</gene>
<proteinExistence type="predicted"/>
<keyword evidence="2" id="KW-1185">Reference proteome</keyword>
<accession>A0ABQ9HJV2</accession>
<dbReference type="Proteomes" id="UP001159363">
    <property type="component" value="Chromosome 4"/>
</dbReference>
<evidence type="ECO:0000313" key="2">
    <source>
        <dbReference type="Proteomes" id="UP001159363"/>
    </source>
</evidence>
<dbReference type="EMBL" id="JARBHB010000005">
    <property type="protein sequence ID" value="KAJ8884469.1"/>
    <property type="molecule type" value="Genomic_DNA"/>
</dbReference>
<organism evidence="1 2">
    <name type="scientific">Dryococelus australis</name>
    <dbReference type="NCBI Taxonomy" id="614101"/>
    <lineage>
        <taxon>Eukaryota</taxon>
        <taxon>Metazoa</taxon>
        <taxon>Ecdysozoa</taxon>
        <taxon>Arthropoda</taxon>
        <taxon>Hexapoda</taxon>
        <taxon>Insecta</taxon>
        <taxon>Pterygota</taxon>
        <taxon>Neoptera</taxon>
        <taxon>Polyneoptera</taxon>
        <taxon>Phasmatodea</taxon>
        <taxon>Verophasmatodea</taxon>
        <taxon>Anareolatae</taxon>
        <taxon>Phasmatidae</taxon>
        <taxon>Eurycanthinae</taxon>
        <taxon>Dryococelus</taxon>
    </lineage>
</organism>
<sequence length="104" mass="11909">MTGMKPVDVKDNSLLETVLENKKKLDVHKPKAEVRDYVRISRQKGAFAKGIRHHIAMEPSLLSLSPVPWGEYTIDTVLSSERFDDGNKEQPVQDIIEELCDFRE</sequence>
<reference evidence="1 2" key="1">
    <citation type="submission" date="2023-02" db="EMBL/GenBank/DDBJ databases">
        <title>LHISI_Scaffold_Assembly.</title>
        <authorList>
            <person name="Stuart O.P."/>
            <person name="Cleave R."/>
            <person name="Magrath M.J.L."/>
            <person name="Mikheyev A.S."/>
        </authorList>
    </citation>
    <scope>NUCLEOTIDE SEQUENCE [LARGE SCALE GENOMIC DNA]</scope>
    <source>
        <strain evidence="1">Daus_M_001</strain>
        <tissue evidence="1">Leg muscle</tissue>
    </source>
</reference>
<protein>
    <submittedName>
        <fullName evidence="1">Uncharacterized protein</fullName>
    </submittedName>
</protein>
<evidence type="ECO:0000313" key="1">
    <source>
        <dbReference type="EMBL" id="KAJ8884469.1"/>
    </source>
</evidence>